<proteinExistence type="predicted"/>
<feature type="region of interest" description="Disordered" evidence="1">
    <location>
        <begin position="1"/>
        <end position="52"/>
    </location>
</feature>
<sequence length="193" mass="19634">MTGGGCGAQRLSGVHVQVRKRRPMSDADDTLSAVMPAPEPASSGLASASRGLPGCHLERSLSPRGRAVAGPRIKSGVTVWRGRGDGRGCGAQRLSGVHVQVRKRRPMSDADDTLSAVMPAPEPASSGLASASRGLPGVSPRKESLTARTRGGWTPDQVRGDGVEGPSDTPGHLRHAHTPPDAACGCDGGGAGL</sequence>
<feature type="compositionally biased region" description="Low complexity" evidence="1">
    <location>
        <begin position="123"/>
        <end position="137"/>
    </location>
</feature>
<feature type="region of interest" description="Disordered" evidence="1">
    <location>
        <begin position="97"/>
        <end position="193"/>
    </location>
</feature>
<dbReference type="AlphaFoldDB" id="A0A317PPB6"/>
<evidence type="ECO:0000313" key="3">
    <source>
        <dbReference type="Proteomes" id="UP000246352"/>
    </source>
</evidence>
<accession>A0A317PPB6</accession>
<feature type="compositionally biased region" description="Low complexity" evidence="1">
    <location>
        <begin position="40"/>
        <end position="52"/>
    </location>
</feature>
<name>A0A317PPB6_9HYPH</name>
<reference evidence="2 3" key="1">
    <citation type="submission" date="2018-05" db="EMBL/GenBank/DDBJ databases">
        <title>Genomic Encyclopedia of Type Strains, Phase IV (KMG-IV): sequencing the most valuable type-strain genomes for metagenomic binning, comparative biology and taxonomic classification.</title>
        <authorList>
            <person name="Goeker M."/>
        </authorList>
    </citation>
    <scope>NUCLEOTIDE SEQUENCE [LARGE SCALE GENOMIC DNA]</scope>
    <source>
        <strain evidence="2 3">DSM 16791</strain>
    </source>
</reference>
<organism evidence="2 3">
    <name type="scientific">Hoeflea marina</name>
    <dbReference type="NCBI Taxonomy" id="274592"/>
    <lineage>
        <taxon>Bacteria</taxon>
        <taxon>Pseudomonadati</taxon>
        <taxon>Pseudomonadota</taxon>
        <taxon>Alphaproteobacteria</taxon>
        <taxon>Hyphomicrobiales</taxon>
        <taxon>Rhizobiaceae</taxon>
        <taxon>Hoeflea</taxon>
    </lineage>
</organism>
<dbReference type="Proteomes" id="UP000246352">
    <property type="component" value="Unassembled WGS sequence"/>
</dbReference>
<keyword evidence="3" id="KW-1185">Reference proteome</keyword>
<protein>
    <submittedName>
        <fullName evidence="2">Uncharacterized protein</fullName>
    </submittedName>
</protein>
<dbReference type="EMBL" id="QGTR01000003">
    <property type="protein sequence ID" value="PWW00361.1"/>
    <property type="molecule type" value="Genomic_DNA"/>
</dbReference>
<evidence type="ECO:0000313" key="2">
    <source>
        <dbReference type="EMBL" id="PWW00361.1"/>
    </source>
</evidence>
<comment type="caution">
    <text evidence="2">The sequence shown here is derived from an EMBL/GenBank/DDBJ whole genome shotgun (WGS) entry which is preliminary data.</text>
</comment>
<evidence type="ECO:0000256" key="1">
    <source>
        <dbReference type="SAM" id="MobiDB-lite"/>
    </source>
</evidence>
<gene>
    <name evidence="2" type="ORF">DFR52_103565</name>
</gene>